<dbReference type="EMBL" id="JBJQOH010000004">
    <property type="protein sequence ID" value="KAL3688775.1"/>
    <property type="molecule type" value="Genomic_DNA"/>
</dbReference>
<accession>A0ABD3HF36</accession>
<evidence type="ECO:0000313" key="3">
    <source>
        <dbReference type="Proteomes" id="UP001633002"/>
    </source>
</evidence>
<evidence type="ECO:0000256" key="1">
    <source>
        <dbReference type="SAM" id="MobiDB-lite"/>
    </source>
</evidence>
<evidence type="ECO:0000313" key="2">
    <source>
        <dbReference type="EMBL" id="KAL3688775.1"/>
    </source>
</evidence>
<feature type="region of interest" description="Disordered" evidence="1">
    <location>
        <begin position="1"/>
        <end position="161"/>
    </location>
</feature>
<dbReference type="Proteomes" id="UP001633002">
    <property type="component" value="Unassembled WGS sequence"/>
</dbReference>
<comment type="caution">
    <text evidence="2">The sequence shown here is derived from an EMBL/GenBank/DDBJ whole genome shotgun (WGS) entry which is preliminary data.</text>
</comment>
<feature type="compositionally biased region" description="Low complexity" evidence="1">
    <location>
        <begin position="20"/>
        <end position="30"/>
    </location>
</feature>
<feature type="compositionally biased region" description="Polar residues" evidence="1">
    <location>
        <begin position="133"/>
        <end position="150"/>
    </location>
</feature>
<sequence length="426" mass="46263">MQKKGLKITLPSTENTPLESGVAGTSTSGKGSKKQKGKAAVPVKKLKVEKTGTPVTKEPSKQKSGTPGITHELQASKLISGTLGDTPGKKTKSVMIIPPTQTLPSVPSRTLPSKVGSSSRRTSSTANAPEAVNTKSSLEQSVQPPTVNPNGHSGDGGSVVDSSKKNLQVVEYNSESGNEDDTFTKTKKRKVVAVLQKKTGFQPQHHVVESDQEAKDVKIVLDPKTKDQFKHEFDELRKWFPLGDKLVYASISQLTDPDATVVYRPCSILHVAEIQDSMIGSSETPQLAIVVPYELGPNGKKLFINILNRKDLKAFIKSGGKFMVISALHSMKSAKNIILSVGGNKDHDLSGRAHQLMKRHIKIVRGDTPENVLCKLYFLANAMNKTFAFETAYVEKIIHGRNQYKLLGAPDRAAKGMSNTKIYEPC</sequence>
<reference evidence="2 3" key="1">
    <citation type="submission" date="2024-09" db="EMBL/GenBank/DDBJ databases">
        <title>Chromosome-scale assembly of Riccia sorocarpa.</title>
        <authorList>
            <person name="Paukszto L."/>
        </authorList>
    </citation>
    <scope>NUCLEOTIDE SEQUENCE [LARGE SCALE GENOMIC DNA]</scope>
    <source>
        <strain evidence="2">LP-2024</strain>
        <tissue evidence="2">Aerial parts of the thallus</tissue>
    </source>
</reference>
<name>A0ABD3HF36_9MARC</name>
<proteinExistence type="predicted"/>
<feature type="compositionally biased region" description="Polar residues" evidence="1">
    <location>
        <begin position="99"/>
        <end position="111"/>
    </location>
</feature>
<dbReference type="AlphaFoldDB" id="A0ABD3HF36"/>
<gene>
    <name evidence="2" type="ORF">R1sor_015084</name>
</gene>
<organism evidence="2 3">
    <name type="scientific">Riccia sorocarpa</name>
    <dbReference type="NCBI Taxonomy" id="122646"/>
    <lineage>
        <taxon>Eukaryota</taxon>
        <taxon>Viridiplantae</taxon>
        <taxon>Streptophyta</taxon>
        <taxon>Embryophyta</taxon>
        <taxon>Marchantiophyta</taxon>
        <taxon>Marchantiopsida</taxon>
        <taxon>Marchantiidae</taxon>
        <taxon>Marchantiales</taxon>
        <taxon>Ricciaceae</taxon>
        <taxon>Riccia</taxon>
    </lineage>
</organism>
<protein>
    <submittedName>
        <fullName evidence="2">Uncharacterized protein</fullName>
    </submittedName>
</protein>
<keyword evidence="3" id="KW-1185">Reference proteome</keyword>